<accession>A0A098MCI1</accession>
<reference evidence="1 2" key="1">
    <citation type="submission" date="2014-08" db="EMBL/GenBank/DDBJ databases">
        <authorList>
            <person name="den Bakker H.C."/>
        </authorList>
    </citation>
    <scope>NUCLEOTIDE SEQUENCE [LARGE SCALE GENOMIC DNA]</scope>
    <source>
        <strain evidence="1 2">DSM 18334</strain>
    </source>
</reference>
<protein>
    <submittedName>
        <fullName evidence="1">Uncharacterized protein</fullName>
    </submittedName>
</protein>
<dbReference type="Proteomes" id="UP000029734">
    <property type="component" value="Unassembled WGS sequence"/>
</dbReference>
<evidence type="ECO:0000313" key="2">
    <source>
        <dbReference type="Proteomes" id="UP000029734"/>
    </source>
</evidence>
<keyword evidence="2" id="KW-1185">Reference proteome</keyword>
<organism evidence="1 2">
    <name type="scientific">Paenibacillus wynnii</name>
    <dbReference type="NCBI Taxonomy" id="268407"/>
    <lineage>
        <taxon>Bacteria</taxon>
        <taxon>Bacillati</taxon>
        <taxon>Bacillota</taxon>
        <taxon>Bacilli</taxon>
        <taxon>Bacillales</taxon>
        <taxon>Paenibacillaceae</taxon>
        <taxon>Paenibacillus</taxon>
    </lineage>
</organism>
<comment type="caution">
    <text evidence="1">The sequence shown here is derived from an EMBL/GenBank/DDBJ whole genome shotgun (WGS) entry which is preliminary data.</text>
</comment>
<gene>
    <name evidence="1" type="ORF">PWYN_13625</name>
</gene>
<sequence length="99" mass="10838">MCRISAADGASGAELLYTVQDFRRRRCFRSGIVVLCAGFQPQTVLQERNCCTLCRISAADGASGAELLYSVQDFSRRRASGAELLYSVQDFSCTSGWLV</sequence>
<reference evidence="1 2" key="2">
    <citation type="submission" date="2014-10" db="EMBL/GenBank/DDBJ databases">
        <title>Comparative genomics of the Paenibacillus odorifer group.</title>
        <authorList>
            <person name="Tsai Y.-C."/>
            <person name="Martin N."/>
            <person name="Korlach J."/>
            <person name="Wiedmann M."/>
        </authorList>
    </citation>
    <scope>NUCLEOTIDE SEQUENCE [LARGE SCALE GENOMIC DNA]</scope>
    <source>
        <strain evidence="1 2">DSM 18334</strain>
    </source>
</reference>
<evidence type="ECO:0000313" key="1">
    <source>
        <dbReference type="EMBL" id="KGE20255.1"/>
    </source>
</evidence>
<proteinExistence type="predicted"/>
<name>A0A098MCI1_9BACL</name>
<dbReference type="AlphaFoldDB" id="A0A098MCI1"/>
<dbReference type="EMBL" id="JQCR01000002">
    <property type="protein sequence ID" value="KGE20255.1"/>
    <property type="molecule type" value="Genomic_DNA"/>
</dbReference>